<name>A0A0R3PP00_ANGCS</name>
<organism evidence="6">
    <name type="scientific">Angiostrongylus costaricensis</name>
    <name type="common">Nematode worm</name>
    <dbReference type="NCBI Taxonomy" id="334426"/>
    <lineage>
        <taxon>Eukaryota</taxon>
        <taxon>Metazoa</taxon>
        <taxon>Ecdysozoa</taxon>
        <taxon>Nematoda</taxon>
        <taxon>Chromadorea</taxon>
        <taxon>Rhabditida</taxon>
        <taxon>Rhabditina</taxon>
        <taxon>Rhabditomorpha</taxon>
        <taxon>Strongyloidea</taxon>
        <taxon>Metastrongylidae</taxon>
        <taxon>Angiostrongylus</taxon>
    </lineage>
</organism>
<proteinExistence type="predicted"/>
<evidence type="ECO:0000256" key="1">
    <source>
        <dbReference type="ARBA" id="ARBA00023157"/>
    </source>
</evidence>
<feature type="signal peptide" evidence="3">
    <location>
        <begin position="1"/>
        <end position="18"/>
    </location>
</feature>
<keyword evidence="2" id="KW-0812">Transmembrane</keyword>
<dbReference type="PANTHER" id="PTHR16311">
    <property type="entry name" value="THROMBOSPONDIN TYPE I DOMAIN-CONTAINING 1"/>
    <property type="match status" value="1"/>
</dbReference>
<protein>
    <submittedName>
        <fullName evidence="6">Thrombospondin type-1 domain-containing protein 1</fullName>
    </submittedName>
</protein>
<evidence type="ECO:0000313" key="5">
    <source>
        <dbReference type="Proteomes" id="UP000267027"/>
    </source>
</evidence>
<feature type="transmembrane region" description="Helical" evidence="2">
    <location>
        <begin position="594"/>
        <end position="618"/>
    </location>
</feature>
<sequence>MSILVLGLPLFLSAYSHCASGNHYSEFAIIPPQIQANSRVQLRKPGISRYSIYVKNRTICHFETSAIPCECVLEVSDSYVLEENGTKIAMFSAGLPDIQIEVPCKHDLLQNLEVHITAGLCIAQEFRVQLLYRAFEVFSKADSKVVAKTSTILHTTAVRIPFSCENFANAGFYSVQLVNSFGHVIQVIIFFSFYSRVRSSIPREVKDNYMRCYGFKQSNGRDVHPTSIQTRLLVFIVQSEQWILVNETASVSLQLRNDSIFPHCVKDFPIQWKTAKCDAARLNYRLRVSAIPEGSINHEYRSHYIEEISITSEQASLSVECSQFDIFYEKYCFELVSVDVISDTFHLWRSICVSTEPVSRTDGSWGSWSAWTDCSKTCGTSVQKRYRFCENPKPERGKNCKGQVIETRACKRPMCQGDSLHLQESAQTRNNVPVYTMMLNLRKYSERRRSKELDNVPPTVENCTCGCEMSGRSGSFFTTAADAHLCSGNRTWSMRSPSHPVVSDFKITADVHALGKLFFFIGSSLEELVWFSGSNQDQEFTLQVDRPIFIVFWYKGNSSLLQQREGFTVAWYSDAPTHFPLRGSTKFYSLHSKMLVISSLFISFLLIIFIPPFLCATITKKLRHHSIRENSTIDKVYNSAMIQSGNTETTQVYGEKSTGFISKKSIGIQLSVQNTPRLSRAGVQAESPLPRGTSSMSASDELEYDYYDGTTIPGSLLAPVNNHMTSIIDIDQIIGESSIFSIRDESQNAHTQI</sequence>
<dbReference type="Proteomes" id="UP000267027">
    <property type="component" value="Unassembled WGS sequence"/>
</dbReference>
<dbReference type="OMA" id="ECDELEY"/>
<keyword evidence="2" id="KW-1133">Transmembrane helix</keyword>
<dbReference type="SUPFAM" id="SSF82895">
    <property type="entry name" value="TSP-1 type 1 repeat"/>
    <property type="match status" value="1"/>
</dbReference>
<dbReference type="OrthoDB" id="5855429at2759"/>
<dbReference type="EMBL" id="UYYA01003984">
    <property type="protein sequence ID" value="VDM58452.1"/>
    <property type="molecule type" value="Genomic_DNA"/>
</dbReference>
<dbReference type="AlphaFoldDB" id="A0A0R3PP00"/>
<feature type="chain" id="PRO_5043130228" evidence="3">
    <location>
        <begin position="19"/>
        <end position="753"/>
    </location>
</feature>
<evidence type="ECO:0000256" key="3">
    <source>
        <dbReference type="SAM" id="SignalP"/>
    </source>
</evidence>
<evidence type="ECO:0000313" key="6">
    <source>
        <dbReference type="WBParaSite" id="ACOC_0000686601-mRNA-1"/>
    </source>
</evidence>
<keyword evidence="3" id="KW-0732">Signal</keyword>
<dbReference type="STRING" id="334426.A0A0R3PP00"/>
<dbReference type="WBParaSite" id="ACOC_0000686601-mRNA-1">
    <property type="protein sequence ID" value="ACOC_0000686601-mRNA-1"/>
    <property type="gene ID" value="ACOC_0000686601"/>
</dbReference>
<dbReference type="InterPro" id="IPR036383">
    <property type="entry name" value="TSP1_rpt_sf"/>
</dbReference>
<dbReference type="SMART" id="SM00209">
    <property type="entry name" value="TSP1"/>
    <property type="match status" value="1"/>
</dbReference>
<keyword evidence="5" id="KW-1185">Reference proteome</keyword>
<dbReference type="InterPro" id="IPR000884">
    <property type="entry name" value="TSP1_rpt"/>
</dbReference>
<keyword evidence="2" id="KW-0472">Membrane</keyword>
<evidence type="ECO:0000256" key="2">
    <source>
        <dbReference type="SAM" id="Phobius"/>
    </source>
</evidence>
<dbReference type="Gene3D" id="2.20.100.10">
    <property type="entry name" value="Thrombospondin type-1 (TSP1) repeat"/>
    <property type="match status" value="1"/>
</dbReference>
<evidence type="ECO:0000313" key="4">
    <source>
        <dbReference type="EMBL" id="VDM58452.1"/>
    </source>
</evidence>
<dbReference type="PROSITE" id="PS50092">
    <property type="entry name" value="TSP1"/>
    <property type="match status" value="1"/>
</dbReference>
<dbReference type="Pfam" id="PF00090">
    <property type="entry name" value="TSP_1"/>
    <property type="match status" value="1"/>
</dbReference>
<accession>A0A0R3PP00</accession>
<gene>
    <name evidence="4" type="ORF">ACOC_LOCUS6867</name>
</gene>
<dbReference type="PANTHER" id="PTHR16311:SF3">
    <property type="entry name" value="THROMBOSPONDIN TYPE-1 DOMAIN-CONTAINING PROTEIN 1"/>
    <property type="match status" value="1"/>
</dbReference>
<dbReference type="FunFam" id="2.20.100.10:FF:000001">
    <property type="entry name" value="semaphorin-5A isoform X1"/>
    <property type="match status" value="1"/>
</dbReference>
<dbReference type="GO" id="GO:0071944">
    <property type="term" value="C:cell periphery"/>
    <property type="evidence" value="ECO:0007669"/>
    <property type="project" value="TreeGrafter"/>
</dbReference>
<keyword evidence="1" id="KW-1015">Disulfide bond</keyword>
<reference evidence="4 5" key="2">
    <citation type="submission" date="2018-11" db="EMBL/GenBank/DDBJ databases">
        <authorList>
            <consortium name="Pathogen Informatics"/>
        </authorList>
    </citation>
    <scope>NUCLEOTIDE SEQUENCE [LARGE SCALE GENOMIC DNA]</scope>
    <source>
        <strain evidence="4 5">Costa Rica</strain>
    </source>
</reference>
<dbReference type="InterPro" id="IPR038877">
    <property type="entry name" value="THSD1"/>
</dbReference>
<reference evidence="6" key="1">
    <citation type="submission" date="2017-02" db="UniProtKB">
        <authorList>
            <consortium name="WormBaseParasite"/>
        </authorList>
    </citation>
    <scope>IDENTIFICATION</scope>
</reference>